<keyword evidence="4" id="KW-0560">Oxidoreductase</keyword>
<dbReference type="SUPFAM" id="SSF50475">
    <property type="entry name" value="FMN-binding split barrel"/>
    <property type="match status" value="1"/>
</dbReference>
<dbReference type="GeneID" id="66855198"/>
<dbReference type="NCBIfam" id="TIGR00026">
    <property type="entry name" value="hi_GC_TIGR00026"/>
    <property type="match status" value="1"/>
</dbReference>
<evidence type="ECO:0000256" key="2">
    <source>
        <dbReference type="ARBA" id="ARBA00049106"/>
    </source>
</evidence>
<protein>
    <submittedName>
        <fullName evidence="4">Deazaflavin-dependent nitroreductase</fullName>
        <ecNumber evidence="4">1.-.-.-</ecNumber>
    </submittedName>
</protein>
<reference evidence="4 5" key="1">
    <citation type="submission" date="2022-03" db="EMBL/GenBank/DDBJ databases">
        <title>Complete genome of Streptomyces rimosus ssp. rimosus R7 (=ATCC 10970).</title>
        <authorList>
            <person name="Beganovic S."/>
            <person name="Ruckert C."/>
            <person name="Busche T."/>
            <person name="Kalinowski J."/>
            <person name="Wittmann C."/>
        </authorList>
    </citation>
    <scope>NUCLEOTIDE SEQUENCE [LARGE SCALE GENOMIC DNA]</scope>
    <source>
        <strain evidence="4 5">R7</strain>
    </source>
</reference>
<dbReference type="PANTHER" id="PTHR39428">
    <property type="entry name" value="F420H(2)-DEPENDENT QUINONE REDUCTASE RV1261C"/>
    <property type="match status" value="1"/>
</dbReference>
<dbReference type="Gene3D" id="2.30.110.10">
    <property type="entry name" value="Electron Transport, Fmn-binding Protein, Chain A"/>
    <property type="match status" value="1"/>
</dbReference>
<proteinExistence type="inferred from homology"/>
<dbReference type="EC" id="1.-.-.-" evidence="4"/>
<name>A0ABY3Z5S1_STRRM</name>
<dbReference type="CDD" id="cd12108">
    <property type="entry name" value="Hr-like"/>
    <property type="match status" value="1"/>
</dbReference>
<dbReference type="RefSeq" id="WP_003980157.1">
    <property type="nucleotide sequence ID" value="NZ_CP043497.1"/>
</dbReference>
<dbReference type="Pfam" id="PF01814">
    <property type="entry name" value="Hemerythrin"/>
    <property type="match status" value="1"/>
</dbReference>
<accession>A0ABY3Z5S1</accession>
<comment type="similarity">
    <text evidence="1">Belongs to the F420H(2)-dependent quinone reductase family.</text>
</comment>
<dbReference type="PANTHER" id="PTHR39428:SF1">
    <property type="entry name" value="F420H(2)-DEPENDENT QUINONE REDUCTASE RV1261C"/>
    <property type="match status" value="1"/>
</dbReference>
<evidence type="ECO:0000259" key="3">
    <source>
        <dbReference type="Pfam" id="PF01814"/>
    </source>
</evidence>
<dbReference type="Pfam" id="PF04075">
    <property type="entry name" value="F420H2_quin_red"/>
    <property type="match status" value="1"/>
</dbReference>
<evidence type="ECO:0000256" key="1">
    <source>
        <dbReference type="ARBA" id="ARBA00008710"/>
    </source>
</evidence>
<dbReference type="GO" id="GO:0016491">
    <property type="term" value="F:oxidoreductase activity"/>
    <property type="evidence" value="ECO:0007669"/>
    <property type="project" value="UniProtKB-KW"/>
</dbReference>
<dbReference type="InterPro" id="IPR012349">
    <property type="entry name" value="Split_barrel_FMN-bd"/>
</dbReference>
<feature type="domain" description="Hemerythrin-like" evidence="3">
    <location>
        <begin position="154"/>
        <end position="295"/>
    </location>
</feature>
<dbReference type="EMBL" id="CP094298">
    <property type="protein sequence ID" value="UNZ05677.1"/>
    <property type="molecule type" value="Genomic_DNA"/>
</dbReference>
<dbReference type="InterPro" id="IPR012312">
    <property type="entry name" value="Hemerythrin-like"/>
</dbReference>
<dbReference type="Proteomes" id="UP000829494">
    <property type="component" value="Chromosome"/>
</dbReference>
<comment type="catalytic activity">
    <reaction evidence="2">
        <text>oxidized coenzyme F420-(gamma-L-Glu)(n) + a quinol + H(+) = reduced coenzyme F420-(gamma-L-Glu)(n) + a quinone</text>
        <dbReference type="Rhea" id="RHEA:39663"/>
        <dbReference type="Rhea" id="RHEA-COMP:12939"/>
        <dbReference type="Rhea" id="RHEA-COMP:14378"/>
        <dbReference type="ChEBI" id="CHEBI:15378"/>
        <dbReference type="ChEBI" id="CHEBI:24646"/>
        <dbReference type="ChEBI" id="CHEBI:132124"/>
        <dbReference type="ChEBI" id="CHEBI:133980"/>
        <dbReference type="ChEBI" id="CHEBI:139511"/>
    </reaction>
</comment>
<dbReference type="Gene3D" id="1.20.120.520">
    <property type="entry name" value="nmb1532 protein domain like"/>
    <property type="match status" value="1"/>
</dbReference>
<gene>
    <name evidence="4" type="primary">ddn2</name>
    <name evidence="4" type="ORF">SRIMR7_26345</name>
</gene>
<dbReference type="InterPro" id="IPR004378">
    <property type="entry name" value="F420H2_quin_Rdtase"/>
</dbReference>
<evidence type="ECO:0000313" key="5">
    <source>
        <dbReference type="Proteomes" id="UP000829494"/>
    </source>
</evidence>
<organism evidence="4 5">
    <name type="scientific">Streptomyces rimosus subsp. rimosus</name>
    <dbReference type="NCBI Taxonomy" id="132474"/>
    <lineage>
        <taxon>Bacteria</taxon>
        <taxon>Bacillati</taxon>
        <taxon>Actinomycetota</taxon>
        <taxon>Actinomycetes</taxon>
        <taxon>Kitasatosporales</taxon>
        <taxon>Streptomycetaceae</taxon>
        <taxon>Streptomyces</taxon>
    </lineage>
</organism>
<keyword evidence="5" id="KW-1185">Reference proteome</keyword>
<evidence type="ECO:0000313" key="4">
    <source>
        <dbReference type="EMBL" id="UNZ05677.1"/>
    </source>
</evidence>
<sequence>MPNSFNQSVIDEFRANEGKVGGPFEGGDLLLLTTTGAKSGKPYTTPLAYVREGDLLLVVGSNLGGPRDPDWYHNLLAHPQVRVELGTETYEAIAVPAEGERRDRLFAQVVRAAPGYADYQARTTRTLPVVVLEPAEPEYEEADGEVLHEVTTLADKLIQVHTWLRAQLRHVRAEAEAHLLARAAHQGPGEPPKPGLGLQIRQHCLAFCQSLEFHHTGEDAHVFPAVGRYHPELRPALDRLQDEHRTIARIQSDLLALLADIGNADPEQFRAELERMSEELLAHLTYEEEQVIPALAEVPWPPVAPVSAPMSAPVSAD</sequence>